<dbReference type="RefSeq" id="WP_227028790.1">
    <property type="nucleotide sequence ID" value="NZ_CP010415.1"/>
</dbReference>
<keyword evidence="2" id="KW-0732">Signal</keyword>
<evidence type="ECO:0000256" key="2">
    <source>
        <dbReference type="SAM" id="SignalP"/>
    </source>
</evidence>
<evidence type="ECO:0000256" key="1">
    <source>
        <dbReference type="SAM" id="MobiDB-lite"/>
    </source>
</evidence>
<reference evidence="3 4" key="1">
    <citation type="journal article" date="2015" name="PLoS ONE">
        <title>Azotobacter Genomes: The Genome of Azotobacter chroococcum NCIMB 8003 (ATCC 4412).</title>
        <authorList>
            <person name="Robson R.L."/>
            <person name="Jones R."/>
            <person name="Robson R.M."/>
            <person name="Schwartz A."/>
            <person name="Richardson T.H."/>
        </authorList>
    </citation>
    <scope>NUCLEOTIDE SEQUENCE [LARGE SCALE GENOMIC DNA]</scope>
    <source>
        <strain evidence="3 4">NCIMB 8003</strain>
    </source>
</reference>
<proteinExistence type="predicted"/>
<feature type="compositionally biased region" description="Basic and acidic residues" evidence="1">
    <location>
        <begin position="27"/>
        <end position="41"/>
    </location>
</feature>
<dbReference type="GeneID" id="61929387"/>
<accession>A0A0C4WG38</accession>
<dbReference type="HOGENOM" id="CLU_131505_1_0_6"/>
<dbReference type="EMBL" id="CP010415">
    <property type="protein sequence ID" value="AJE19853.1"/>
    <property type="molecule type" value="Genomic_DNA"/>
</dbReference>
<keyword evidence="4" id="KW-1185">Reference proteome</keyword>
<evidence type="ECO:0000313" key="3">
    <source>
        <dbReference type="EMBL" id="AJE19853.1"/>
    </source>
</evidence>
<dbReference type="KEGG" id="acx:Achr_3470"/>
<sequence>MQSTRLLAGLGLALCLGCALVPAASAHGHEPDDRRHRDSHAQQRPPADFGPLRQSIHAHRHDIGRGPAVPAHVRIVKGKPLPAGWGSRLSARQLQHLPQYRGYEWRRAGSSLLLIDSRSGVVHEALLGVLD</sequence>
<dbReference type="AlphaFoldDB" id="A0A0C4WG38"/>
<organism evidence="3 4">
    <name type="scientific">Azotobacter chroococcum NCIMB 8003</name>
    <dbReference type="NCBI Taxonomy" id="1328314"/>
    <lineage>
        <taxon>Bacteria</taxon>
        <taxon>Pseudomonadati</taxon>
        <taxon>Pseudomonadota</taxon>
        <taxon>Gammaproteobacteria</taxon>
        <taxon>Pseudomonadales</taxon>
        <taxon>Pseudomonadaceae</taxon>
        <taxon>Azotobacter</taxon>
    </lineage>
</organism>
<dbReference type="Gene3D" id="3.10.450.160">
    <property type="entry name" value="inner membrane protein cigr"/>
    <property type="match status" value="1"/>
</dbReference>
<feature type="region of interest" description="Disordered" evidence="1">
    <location>
        <begin position="26"/>
        <end position="69"/>
    </location>
</feature>
<protein>
    <submittedName>
        <fullName evidence="3">Inner membrane protein CigR</fullName>
    </submittedName>
</protein>
<evidence type="ECO:0000313" key="4">
    <source>
        <dbReference type="Proteomes" id="UP000068210"/>
    </source>
</evidence>
<feature type="chain" id="PRO_5002173096" evidence="2">
    <location>
        <begin position="24"/>
        <end position="131"/>
    </location>
</feature>
<name>A0A0C4WG38_9GAMM</name>
<dbReference type="Proteomes" id="UP000068210">
    <property type="component" value="Chromosome"/>
</dbReference>
<gene>
    <name evidence="3" type="ORF">Achr_3470</name>
</gene>
<feature type="signal peptide" evidence="2">
    <location>
        <begin position="1"/>
        <end position="23"/>
    </location>
</feature>